<dbReference type="OrthoDB" id="2434995at2759"/>
<dbReference type="Pfam" id="PF16794">
    <property type="entry name" value="fn3_4"/>
    <property type="match status" value="1"/>
</dbReference>
<accession>A0A5E4MU77</accession>
<organism evidence="2 3">
    <name type="scientific">Cinara cedri</name>
    <dbReference type="NCBI Taxonomy" id="506608"/>
    <lineage>
        <taxon>Eukaryota</taxon>
        <taxon>Metazoa</taxon>
        <taxon>Ecdysozoa</taxon>
        <taxon>Arthropoda</taxon>
        <taxon>Hexapoda</taxon>
        <taxon>Insecta</taxon>
        <taxon>Pterygota</taxon>
        <taxon>Neoptera</taxon>
        <taxon>Paraneoptera</taxon>
        <taxon>Hemiptera</taxon>
        <taxon>Sternorrhyncha</taxon>
        <taxon>Aphidomorpha</taxon>
        <taxon>Aphidoidea</taxon>
        <taxon>Aphididae</taxon>
        <taxon>Lachninae</taxon>
        <taxon>Cinara</taxon>
    </lineage>
</organism>
<dbReference type="Proteomes" id="UP000325440">
    <property type="component" value="Unassembled WGS sequence"/>
</dbReference>
<dbReference type="PANTHER" id="PTHR23210:SF26">
    <property type="entry name" value="ACTIVATING TRANSCRIPTION FACTOR 7-INTERACTING PROTEIN 1"/>
    <property type="match status" value="1"/>
</dbReference>
<keyword evidence="3" id="KW-1185">Reference proteome</keyword>
<dbReference type="EMBL" id="CABPRJ010000962">
    <property type="protein sequence ID" value="VVC33001.1"/>
    <property type="molecule type" value="Genomic_DNA"/>
</dbReference>
<dbReference type="InterPro" id="IPR056565">
    <property type="entry name" value="Fn3_ATF7IP"/>
</dbReference>
<name>A0A5E4MU77_9HEMI</name>
<evidence type="ECO:0000313" key="3">
    <source>
        <dbReference type="Proteomes" id="UP000325440"/>
    </source>
</evidence>
<dbReference type="GO" id="GO:0005634">
    <property type="term" value="C:nucleus"/>
    <property type="evidence" value="ECO:0007669"/>
    <property type="project" value="TreeGrafter"/>
</dbReference>
<protein>
    <submittedName>
        <fullName evidence="2">Fibronectin type III,Immunoglobulin-like fold</fullName>
    </submittedName>
</protein>
<reference evidence="2 3" key="1">
    <citation type="submission" date="2019-08" db="EMBL/GenBank/DDBJ databases">
        <authorList>
            <person name="Alioto T."/>
            <person name="Alioto T."/>
            <person name="Gomez Garrido J."/>
        </authorList>
    </citation>
    <scope>NUCLEOTIDE SEQUENCE [LARGE SCALE GENOMIC DNA]</scope>
</reference>
<feature type="domain" description="Activating transcription factor 7-interacting protein Fn3" evidence="1">
    <location>
        <begin position="130"/>
        <end position="233"/>
    </location>
</feature>
<dbReference type="PANTHER" id="PTHR23210">
    <property type="entry name" value="ACTIVATING TRANSCRIPTION FACTOR 7 INTERACTING PROTEIN"/>
    <property type="match status" value="1"/>
</dbReference>
<evidence type="ECO:0000313" key="2">
    <source>
        <dbReference type="EMBL" id="VVC33001.1"/>
    </source>
</evidence>
<gene>
    <name evidence="2" type="ORF">CINCED_3A023465</name>
</gene>
<evidence type="ECO:0000259" key="1">
    <source>
        <dbReference type="Pfam" id="PF16794"/>
    </source>
</evidence>
<proteinExistence type="predicted"/>
<dbReference type="GO" id="GO:0005667">
    <property type="term" value="C:transcription regulator complex"/>
    <property type="evidence" value="ECO:0007669"/>
    <property type="project" value="TreeGrafter"/>
</dbReference>
<sequence length="238" mass="27272">MDPHNPVVDLTLDDDDSNEVSTTISRYEPSESVAIQYVDDEEIDGETRDYVVNYLLKQFLEQNPVPLGIPISSETPGISNDNEASVQRLPEVTLFSVLPGVIDLTMDEEPRPVPAAVQIMSMGLFSSEIPKPNILRVSKLFEDNLTKVELIWICERNPYRQRKIQNYEIFYYDSPHIVQANSIQCWKYIGEVVSYPLPMSCKIAMGLNENHKYFFMMRAKDSEKRCGLFSEIQGIHDE</sequence>
<dbReference type="AlphaFoldDB" id="A0A5E4MU77"/>
<dbReference type="InterPro" id="IPR026085">
    <property type="entry name" value="ATF7-int"/>
</dbReference>
<dbReference type="InterPro" id="IPR036116">
    <property type="entry name" value="FN3_sf"/>
</dbReference>
<dbReference type="GO" id="GO:0006355">
    <property type="term" value="P:regulation of DNA-templated transcription"/>
    <property type="evidence" value="ECO:0007669"/>
    <property type="project" value="TreeGrafter"/>
</dbReference>
<dbReference type="SUPFAM" id="SSF49265">
    <property type="entry name" value="Fibronectin type III"/>
    <property type="match status" value="1"/>
</dbReference>
<dbReference type="GO" id="GO:0003712">
    <property type="term" value="F:transcription coregulator activity"/>
    <property type="evidence" value="ECO:0007669"/>
    <property type="project" value="TreeGrafter"/>
</dbReference>